<dbReference type="SUPFAM" id="SSF50692">
    <property type="entry name" value="ADC-like"/>
    <property type="match status" value="1"/>
</dbReference>
<dbReference type="Gene3D" id="3.40.228.10">
    <property type="entry name" value="Dimethylsulfoxide Reductase, domain 2"/>
    <property type="match status" value="1"/>
</dbReference>
<organism evidence="11 12">
    <name type="scientific">Entotheonella factor</name>
    <dbReference type="NCBI Taxonomy" id="1429438"/>
    <lineage>
        <taxon>Bacteria</taxon>
        <taxon>Pseudomonadati</taxon>
        <taxon>Nitrospinota/Tectimicrobiota group</taxon>
        <taxon>Candidatus Tectimicrobiota</taxon>
        <taxon>Candidatus Entotheonellia</taxon>
        <taxon>Candidatus Entotheonellales</taxon>
        <taxon>Candidatus Entotheonellaceae</taxon>
        <taxon>Candidatus Entotheonella</taxon>
    </lineage>
</organism>
<accession>W4LKC2</accession>
<dbReference type="Gene3D" id="3.40.50.740">
    <property type="match status" value="1"/>
</dbReference>
<dbReference type="InterPro" id="IPR050612">
    <property type="entry name" value="Prok_Mopterin_Oxidored"/>
</dbReference>
<reference evidence="11 12" key="1">
    <citation type="journal article" date="2014" name="Nature">
        <title>An environmental bacterial taxon with a large and distinct metabolic repertoire.</title>
        <authorList>
            <person name="Wilson M.C."/>
            <person name="Mori T."/>
            <person name="Ruckert C."/>
            <person name="Uria A.R."/>
            <person name="Helf M.J."/>
            <person name="Takada K."/>
            <person name="Gernert C."/>
            <person name="Steffens U.A."/>
            <person name="Heycke N."/>
            <person name="Schmitt S."/>
            <person name="Rinke C."/>
            <person name="Helfrich E.J."/>
            <person name="Brachmann A.O."/>
            <person name="Gurgui C."/>
            <person name="Wakimoto T."/>
            <person name="Kracht M."/>
            <person name="Crusemann M."/>
            <person name="Hentschel U."/>
            <person name="Abe I."/>
            <person name="Matsunaga S."/>
            <person name="Kalinowski J."/>
            <person name="Takeyama H."/>
            <person name="Piel J."/>
        </authorList>
    </citation>
    <scope>NUCLEOTIDE SEQUENCE [LARGE SCALE GENOMIC DNA]</scope>
    <source>
        <strain evidence="12">TSY1</strain>
    </source>
</reference>
<comment type="cofactor">
    <cofactor evidence="1">
        <name>Mo-bis(molybdopterin guanine dinucleotide)</name>
        <dbReference type="ChEBI" id="CHEBI:60539"/>
    </cofactor>
</comment>
<evidence type="ECO:0000256" key="5">
    <source>
        <dbReference type="ARBA" id="ARBA00023002"/>
    </source>
</evidence>
<dbReference type="GO" id="GO:0051536">
    <property type="term" value="F:iron-sulfur cluster binding"/>
    <property type="evidence" value="ECO:0007669"/>
    <property type="project" value="UniProtKB-KW"/>
</dbReference>
<evidence type="ECO:0000256" key="1">
    <source>
        <dbReference type="ARBA" id="ARBA00001942"/>
    </source>
</evidence>
<evidence type="ECO:0000256" key="4">
    <source>
        <dbReference type="ARBA" id="ARBA00022723"/>
    </source>
</evidence>
<dbReference type="HOGENOM" id="CLU_610493_0_0_7"/>
<keyword evidence="3" id="KW-0500">Molybdenum</keyword>
<dbReference type="InterPro" id="IPR006657">
    <property type="entry name" value="MoPterin_dinucl-bd_dom"/>
</dbReference>
<sequence length="448" mass="49832">PDYVAQYTHGFEPLCARLAEYPPDRAARLTGLEADDIVQLARLYATTRPAVIRPLVGMEHHTQGAMMFRTVACLPALSGAWRERGGGLLDYTALLHYRAFNISGAEMRHLQDRSIRQVNMVQLGQALTDPAMDPPIHALVVYNSNPAAIAPNQNLVLQGLRRADLFTVVHEQFMTDTTRYADYVLPATTQVEHLDLLWSWGHTYITLNRPAISPQGDAVPNTELFRRLAARMGFDEPELHESDEALVRSVLSRDHPYAEGITFERLWRDGWAPLNLPADWRPFAEGGFPTPSGKCEFEAAHLADRGMDTLPAYIPPETDGDYPLALMTAKSSLHFLNTSYANMPRQLRAAREPRLDLHPDDAAARGIYDGDWVRIFNDRGEARLRACVGDRVRPGVVAMPFGWWPAHSPGKVSANALTSDGLSDLGGGGDRHDTRVEVQPVKAEESWS</sequence>
<dbReference type="InterPro" id="IPR006656">
    <property type="entry name" value="Mopterin_OxRdtase"/>
</dbReference>
<dbReference type="InterPro" id="IPR009010">
    <property type="entry name" value="Asp_de-COase-like_dom_sf"/>
</dbReference>
<evidence type="ECO:0000256" key="3">
    <source>
        <dbReference type="ARBA" id="ARBA00022505"/>
    </source>
</evidence>
<comment type="caution">
    <text evidence="11">The sequence shown here is derived from an EMBL/GenBank/DDBJ whole genome shotgun (WGS) entry which is preliminary data.</text>
</comment>
<evidence type="ECO:0000313" key="12">
    <source>
        <dbReference type="Proteomes" id="UP000019141"/>
    </source>
</evidence>
<dbReference type="Pfam" id="PF01568">
    <property type="entry name" value="Molydop_binding"/>
    <property type="match status" value="1"/>
</dbReference>
<dbReference type="GO" id="GO:0046872">
    <property type="term" value="F:metal ion binding"/>
    <property type="evidence" value="ECO:0007669"/>
    <property type="project" value="UniProtKB-KW"/>
</dbReference>
<keyword evidence="12" id="KW-1185">Reference proteome</keyword>
<dbReference type="PANTHER" id="PTHR43742:SF6">
    <property type="entry name" value="OXIDOREDUCTASE YYAE-RELATED"/>
    <property type="match status" value="1"/>
</dbReference>
<comment type="similarity">
    <text evidence="2">Belongs to the prokaryotic molybdopterin-containing oxidoreductase family.</text>
</comment>
<feature type="domain" description="Molybdopterin dinucleotide-binding" evidence="10">
    <location>
        <begin position="324"/>
        <end position="432"/>
    </location>
</feature>
<evidence type="ECO:0000259" key="9">
    <source>
        <dbReference type="Pfam" id="PF00384"/>
    </source>
</evidence>
<dbReference type="Proteomes" id="UP000019141">
    <property type="component" value="Unassembled WGS sequence"/>
</dbReference>
<evidence type="ECO:0008006" key="13">
    <source>
        <dbReference type="Google" id="ProtNLM"/>
    </source>
</evidence>
<feature type="domain" description="Molybdopterin oxidoreductase" evidence="9">
    <location>
        <begin position="57"/>
        <end position="230"/>
    </location>
</feature>
<feature type="region of interest" description="Disordered" evidence="8">
    <location>
        <begin position="415"/>
        <end position="448"/>
    </location>
</feature>
<evidence type="ECO:0000259" key="10">
    <source>
        <dbReference type="Pfam" id="PF01568"/>
    </source>
</evidence>
<proteinExistence type="inferred from homology"/>
<evidence type="ECO:0000313" key="11">
    <source>
        <dbReference type="EMBL" id="ETW98349.1"/>
    </source>
</evidence>
<dbReference type="Gene3D" id="2.40.40.20">
    <property type="match status" value="1"/>
</dbReference>
<dbReference type="PROSITE" id="PS00490">
    <property type="entry name" value="MOLYBDOPTERIN_PROK_2"/>
    <property type="match status" value="1"/>
</dbReference>
<keyword evidence="6" id="KW-0408">Iron</keyword>
<dbReference type="GO" id="GO:0043546">
    <property type="term" value="F:molybdopterin cofactor binding"/>
    <property type="evidence" value="ECO:0007669"/>
    <property type="project" value="InterPro"/>
</dbReference>
<evidence type="ECO:0000256" key="8">
    <source>
        <dbReference type="SAM" id="MobiDB-lite"/>
    </source>
</evidence>
<dbReference type="SUPFAM" id="SSF53706">
    <property type="entry name" value="Formate dehydrogenase/DMSO reductase, domains 1-3"/>
    <property type="match status" value="1"/>
</dbReference>
<dbReference type="EMBL" id="AZHW01000564">
    <property type="protein sequence ID" value="ETW98349.1"/>
    <property type="molecule type" value="Genomic_DNA"/>
</dbReference>
<dbReference type="Pfam" id="PF00384">
    <property type="entry name" value="Molybdopterin"/>
    <property type="match status" value="1"/>
</dbReference>
<dbReference type="GO" id="GO:0016491">
    <property type="term" value="F:oxidoreductase activity"/>
    <property type="evidence" value="ECO:0007669"/>
    <property type="project" value="UniProtKB-KW"/>
</dbReference>
<dbReference type="PATRIC" id="fig|1429438.4.peg.3744"/>
<dbReference type="AlphaFoldDB" id="W4LKC2"/>
<evidence type="ECO:0000256" key="7">
    <source>
        <dbReference type="ARBA" id="ARBA00023014"/>
    </source>
</evidence>
<feature type="non-terminal residue" evidence="11">
    <location>
        <position position="1"/>
    </location>
</feature>
<dbReference type="InterPro" id="IPR006655">
    <property type="entry name" value="Mopterin_OxRdtase_prok_CS"/>
</dbReference>
<evidence type="ECO:0000256" key="6">
    <source>
        <dbReference type="ARBA" id="ARBA00023004"/>
    </source>
</evidence>
<evidence type="ECO:0000256" key="2">
    <source>
        <dbReference type="ARBA" id="ARBA00010312"/>
    </source>
</evidence>
<feature type="compositionally biased region" description="Basic and acidic residues" evidence="8">
    <location>
        <begin position="429"/>
        <end position="448"/>
    </location>
</feature>
<keyword evidence="7" id="KW-0411">Iron-sulfur</keyword>
<dbReference type="Gene3D" id="3.30.2070.10">
    <property type="entry name" value="Formate dehydrogenase/DMSO reductase"/>
    <property type="match status" value="1"/>
</dbReference>
<name>W4LKC2_ENTF1</name>
<keyword evidence="5" id="KW-0560">Oxidoreductase</keyword>
<keyword evidence="4" id="KW-0479">Metal-binding</keyword>
<protein>
    <recommendedName>
        <fullName evidence="13">Molybdopterin dinucleotide-binding domain-containing protein</fullName>
    </recommendedName>
</protein>
<dbReference type="PANTHER" id="PTHR43742">
    <property type="entry name" value="TRIMETHYLAMINE-N-OXIDE REDUCTASE"/>
    <property type="match status" value="1"/>
</dbReference>
<gene>
    <name evidence="11" type="ORF">ETSY1_19195</name>
</gene>